<feature type="region of interest" description="Disordered" evidence="1">
    <location>
        <begin position="61"/>
        <end position="90"/>
    </location>
</feature>
<dbReference type="Proteomes" id="UP001642409">
    <property type="component" value="Unassembled WGS sequence"/>
</dbReference>
<reference evidence="2" key="1">
    <citation type="submission" date="2023-06" db="EMBL/GenBank/DDBJ databases">
        <authorList>
            <person name="Kurt Z."/>
        </authorList>
    </citation>
    <scope>NUCLEOTIDE SEQUENCE</scope>
</reference>
<proteinExistence type="predicted"/>
<evidence type="ECO:0000313" key="4">
    <source>
        <dbReference type="Proteomes" id="UP001642409"/>
    </source>
</evidence>
<feature type="region of interest" description="Disordered" evidence="1">
    <location>
        <begin position="1"/>
        <end position="41"/>
    </location>
</feature>
<dbReference type="EMBL" id="CATOUU010000869">
    <property type="protein sequence ID" value="CAI9956017.1"/>
    <property type="molecule type" value="Genomic_DNA"/>
</dbReference>
<name>A0AA86QGU1_9EUKA</name>
<evidence type="ECO:0000313" key="3">
    <source>
        <dbReference type="EMBL" id="CAL6043513.1"/>
    </source>
</evidence>
<dbReference type="AlphaFoldDB" id="A0AA86QGU1"/>
<dbReference type="EMBL" id="CAXDID020000157">
    <property type="protein sequence ID" value="CAL6043513.1"/>
    <property type="molecule type" value="Genomic_DNA"/>
</dbReference>
<sequence>MKRVSYKSIMNSNKQKKHKTTQKLKQINSSSNLSDNSNQINPLDEESFGFFQIKTHSLINQKQNENDTRSFTSGSKNGCQSFNNEPKQNDLIDMQDILDIFERL</sequence>
<evidence type="ECO:0000313" key="2">
    <source>
        <dbReference type="EMBL" id="CAI9956017.1"/>
    </source>
</evidence>
<feature type="compositionally biased region" description="Low complexity" evidence="1">
    <location>
        <begin position="23"/>
        <end position="41"/>
    </location>
</feature>
<accession>A0AA86QGU1</accession>
<feature type="compositionally biased region" description="Polar residues" evidence="1">
    <location>
        <begin position="61"/>
        <end position="86"/>
    </location>
</feature>
<organism evidence="2">
    <name type="scientific">Hexamita inflata</name>
    <dbReference type="NCBI Taxonomy" id="28002"/>
    <lineage>
        <taxon>Eukaryota</taxon>
        <taxon>Metamonada</taxon>
        <taxon>Diplomonadida</taxon>
        <taxon>Hexamitidae</taxon>
        <taxon>Hexamitinae</taxon>
        <taxon>Hexamita</taxon>
    </lineage>
</organism>
<evidence type="ECO:0000256" key="1">
    <source>
        <dbReference type="SAM" id="MobiDB-lite"/>
    </source>
</evidence>
<keyword evidence="4" id="KW-1185">Reference proteome</keyword>
<comment type="caution">
    <text evidence="2">The sequence shown here is derived from an EMBL/GenBank/DDBJ whole genome shotgun (WGS) entry which is preliminary data.</text>
</comment>
<protein>
    <submittedName>
        <fullName evidence="3">Hypothetical_protein</fullName>
    </submittedName>
</protein>
<reference evidence="3 4" key="2">
    <citation type="submission" date="2024-07" db="EMBL/GenBank/DDBJ databases">
        <authorList>
            <person name="Akdeniz Z."/>
        </authorList>
    </citation>
    <scope>NUCLEOTIDE SEQUENCE [LARGE SCALE GENOMIC DNA]</scope>
</reference>
<gene>
    <name evidence="3" type="ORF">HINF_LOCUS40110</name>
    <name evidence="2" type="ORF">HINF_LOCUS43662</name>
</gene>